<comment type="caution">
    <text evidence="16">Lacks conserved residue(s) required for the propagation of feature annotation.</text>
</comment>
<comment type="cofactor">
    <cofactor evidence="2">
        <name>K(+)</name>
        <dbReference type="ChEBI" id="CHEBI:29103"/>
    </cofactor>
</comment>
<dbReference type="SUPFAM" id="SSF53067">
    <property type="entry name" value="Actin-like ATPase domain"/>
    <property type="match status" value="2"/>
</dbReference>
<evidence type="ECO:0000256" key="8">
    <source>
        <dbReference type="ARBA" id="ARBA00022679"/>
    </source>
</evidence>
<reference evidence="18" key="2">
    <citation type="submission" date="2011-04" db="EMBL/GenBank/DDBJ databases">
        <title>The complete genome of chromosome of Treponema succinifaciens DSM 2489.</title>
        <authorList>
            <person name="Lucas S."/>
            <person name="Copeland A."/>
            <person name="Lapidus A."/>
            <person name="Bruce D."/>
            <person name="Goodwin L."/>
            <person name="Pitluck S."/>
            <person name="Peters L."/>
            <person name="Kyrpides N."/>
            <person name="Mavromatis K."/>
            <person name="Ivanova N."/>
            <person name="Ovchinnikova G."/>
            <person name="Teshima H."/>
            <person name="Detter J.C."/>
            <person name="Tapia R."/>
            <person name="Han C."/>
            <person name="Land M."/>
            <person name="Hauser L."/>
            <person name="Markowitz V."/>
            <person name="Cheng J.-F."/>
            <person name="Hugenholtz P."/>
            <person name="Woyke T."/>
            <person name="Wu D."/>
            <person name="Gronow S."/>
            <person name="Wellnitz S."/>
            <person name="Brambilla E."/>
            <person name="Klenk H.-P."/>
            <person name="Eisen J.A."/>
        </authorList>
    </citation>
    <scope>NUCLEOTIDE SEQUENCE [LARGE SCALE GENOMIC DNA]</scope>
    <source>
        <strain evidence="18">ATCC 33096 / DSM 2489 / 6091</strain>
    </source>
</reference>
<keyword evidence="8 16" id="KW-0808">Transferase</keyword>
<evidence type="ECO:0000313" key="18">
    <source>
        <dbReference type="Proteomes" id="UP000006852"/>
    </source>
</evidence>
<dbReference type="AlphaFoldDB" id="F2NXG8"/>
<dbReference type="KEGG" id="tsu:Tresu_1135"/>
<keyword evidence="16" id="KW-0479">Metal-binding</keyword>
<dbReference type="InterPro" id="IPR043129">
    <property type="entry name" value="ATPase_NBD"/>
</dbReference>
<keyword evidence="11 16" id="KW-0067">ATP-binding</keyword>
<dbReference type="HAMAP" id="MF_01274">
    <property type="entry name" value="Pantothen_kinase_3"/>
    <property type="match status" value="1"/>
</dbReference>
<evidence type="ECO:0000256" key="12">
    <source>
        <dbReference type="ARBA" id="ARBA00022958"/>
    </source>
</evidence>
<feature type="binding site" evidence="16">
    <location>
        <begin position="6"/>
        <end position="13"/>
    </location>
    <ligand>
        <name>ATP</name>
        <dbReference type="ChEBI" id="CHEBI:30616"/>
    </ligand>
</feature>
<feature type="binding site" evidence="16">
    <location>
        <position position="191"/>
    </location>
    <ligand>
        <name>substrate</name>
    </ligand>
</feature>
<evidence type="ECO:0000256" key="5">
    <source>
        <dbReference type="ARBA" id="ARBA00011738"/>
    </source>
</evidence>
<keyword evidence="7 16" id="KW-0963">Cytoplasm</keyword>
<keyword evidence="13 16" id="KW-0173">Coenzyme A biosynthesis</keyword>
<protein>
    <recommendedName>
        <fullName evidence="15 16">Type III pantothenate kinase</fullName>
        <ecNumber evidence="6 16">2.7.1.33</ecNumber>
    </recommendedName>
    <alternativeName>
        <fullName evidence="16">PanK-III</fullName>
    </alternativeName>
    <alternativeName>
        <fullName evidence="16">Pantothenic acid kinase</fullName>
    </alternativeName>
</protein>
<dbReference type="eggNOG" id="COG1521">
    <property type="taxonomic scope" value="Bacteria"/>
</dbReference>
<evidence type="ECO:0000256" key="4">
    <source>
        <dbReference type="ARBA" id="ARBA00005225"/>
    </source>
</evidence>
<dbReference type="NCBIfam" id="TIGR00671">
    <property type="entry name" value="baf"/>
    <property type="match status" value="1"/>
</dbReference>
<evidence type="ECO:0000256" key="6">
    <source>
        <dbReference type="ARBA" id="ARBA00012102"/>
    </source>
</evidence>
<comment type="cofactor">
    <cofactor evidence="16">
        <name>NH4(+)</name>
        <dbReference type="ChEBI" id="CHEBI:28938"/>
    </cofactor>
    <cofactor evidence="16">
        <name>K(+)</name>
        <dbReference type="ChEBI" id="CHEBI:29103"/>
    </cofactor>
    <text evidence="16">A monovalent cation. Ammonium or potassium.</text>
</comment>
<evidence type="ECO:0000256" key="13">
    <source>
        <dbReference type="ARBA" id="ARBA00022993"/>
    </source>
</evidence>
<dbReference type="Proteomes" id="UP000006852">
    <property type="component" value="Chromosome"/>
</dbReference>
<dbReference type="InterPro" id="IPR004619">
    <property type="entry name" value="Type_III_PanK"/>
</dbReference>
<evidence type="ECO:0000256" key="11">
    <source>
        <dbReference type="ARBA" id="ARBA00022840"/>
    </source>
</evidence>
<dbReference type="PANTHER" id="PTHR34265:SF1">
    <property type="entry name" value="TYPE III PANTOTHENATE KINASE"/>
    <property type="match status" value="1"/>
</dbReference>
<keyword evidence="12 16" id="KW-0630">Potassium</keyword>
<evidence type="ECO:0000256" key="9">
    <source>
        <dbReference type="ARBA" id="ARBA00022741"/>
    </source>
</evidence>
<evidence type="ECO:0000256" key="2">
    <source>
        <dbReference type="ARBA" id="ARBA00001958"/>
    </source>
</evidence>
<gene>
    <name evidence="16" type="primary">coaX</name>
    <name evidence="17" type="ordered locus">Tresu_1135</name>
</gene>
<dbReference type="EC" id="2.7.1.33" evidence="6 16"/>
<feature type="binding site" evidence="16">
    <location>
        <begin position="112"/>
        <end position="115"/>
    </location>
    <ligand>
        <name>substrate</name>
    </ligand>
</feature>
<comment type="function">
    <text evidence="16">Catalyzes the phosphorylation of pantothenate (Pan), the first step in CoA biosynthesis.</text>
</comment>
<dbReference type="HOGENOM" id="CLU_066627_1_1_12"/>
<evidence type="ECO:0000256" key="7">
    <source>
        <dbReference type="ARBA" id="ARBA00022490"/>
    </source>
</evidence>
<keyword evidence="18" id="KW-1185">Reference proteome</keyword>
<evidence type="ECO:0000256" key="15">
    <source>
        <dbReference type="ARBA" id="ARBA00040883"/>
    </source>
</evidence>
<evidence type="ECO:0000256" key="1">
    <source>
        <dbReference type="ARBA" id="ARBA00001206"/>
    </source>
</evidence>
<evidence type="ECO:0000256" key="3">
    <source>
        <dbReference type="ARBA" id="ARBA00004496"/>
    </source>
</evidence>
<feature type="binding site" evidence="16">
    <location>
        <position position="136"/>
    </location>
    <ligand>
        <name>K(+)</name>
        <dbReference type="ChEBI" id="CHEBI:29103"/>
    </ligand>
</feature>
<dbReference type="OrthoDB" id="9804707at2"/>
<evidence type="ECO:0000256" key="14">
    <source>
        <dbReference type="ARBA" id="ARBA00038036"/>
    </source>
</evidence>
<keyword evidence="10 16" id="KW-0418">Kinase</keyword>
<sequence length="268" mass="28211">MLFAVDIGNTNIVAAIFDGDKIAVQWRIATDSRRTGDEYTSILLTLCREAGIQIKFLEKSIISSVVPALIGPFVIVCQHLCGKNPFILSSDLAYSGRLPVRLDSASPHTNIGTDLLCNAVSAWNLFEGKGPVIAVDFGTALTLTVADSGGTIRGVTISPGLGTAIKALATNAAQLPFVSLEAPSSSLGMNTETAIQAGVVLGYKGLVEYLVLQVKADLEKLTGDKAETVKVVATGGLNKVLKPITDVFTVVDKDLTIRGLKIISDLVL</sequence>
<organism evidence="17 18">
    <name type="scientific">Treponema succinifaciens (strain ATCC 33096 / DSM 2489 / 6091)</name>
    <dbReference type="NCBI Taxonomy" id="869209"/>
    <lineage>
        <taxon>Bacteria</taxon>
        <taxon>Pseudomonadati</taxon>
        <taxon>Spirochaetota</taxon>
        <taxon>Spirochaetia</taxon>
        <taxon>Spirochaetales</taxon>
        <taxon>Treponemataceae</taxon>
        <taxon>Treponema</taxon>
    </lineage>
</organism>
<dbReference type="GO" id="GO:0046872">
    <property type="term" value="F:metal ion binding"/>
    <property type="evidence" value="ECO:0007669"/>
    <property type="project" value="UniProtKB-KW"/>
</dbReference>
<comment type="subunit">
    <text evidence="5 16">Homodimer.</text>
</comment>
<comment type="catalytic activity">
    <reaction evidence="1 16">
        <text>(R)-pantothenate + ATP = (R)-4'-phosphopantothenate + ADP + H(+)</text>
        <dbReference type="Rhea" id="RHEA:16373"/>
        <dbReference type="ChEBI" id="CHEBI:10986"/>
        <dbReference type="ChEBI" id="CHEBI:15378"/>
        <dbReference type="ChEBI" id="CHEBI:29032"/>
        <dbReference type="ChEBI" id="CHEBI:30616"/>
        <dbReference type="ChEBI" id="CHEBI:456216"/>
        <dbReference type="EC" id="2.7.1.33"/>
    </reaction>
</comment>
<dbReference type="CDD" id="cd24015">
    <property type="entry name" value="ASKHA_NBD_PanK-III"/>
    <property type="match status" value="1"/>
</dbReference>
<dbReference type="PANTHER" id="PTHR34265">
    <property type="entry name" value="TYPE III PANTOTHENATE KINASE"/>
    <property type="match status" value="1"/>
</dbReference>
<dbReference type="GO" id="GO:0005524">
    <property type="term" value="F:ATP binding"/>
    <property type="evidence" value="ECO:0007669"/>
    <property type="project" value="UniProtKB-UniRule"/>
</dbReference>
<comment type="pathway">
    <text evidence="4 16">Cofactor biosynthesis; coenzyme A biosynthesis; CoA from (R)-pantothenate: step 1/5.</text>
</comment>
<dbReference type="EMBL" id="CP002631">
    <property type="protein sequence ID" value="AEB14047.1"/>
    <property type="molecule type" value="Genomic_DNA"/>
</dbReference>
<dbReference type="GO" id="GO:0004594">
    <property type="term" value="F:pantothenate kinase activity"/>
    <property type="evidence" value="ECO:0007669"/>
    <property type="project" value="UniProtKB-UniRule"/>
</dbReference>
<dbReference type="STRING" id="869209.Tresu_1135"/>
<dbReference type="Gene3D" id="3.30.420.40">
    <property type="match status" value="2"/>
</dbReference>
<dbReference type="GO" id="GO:0005737">
    <property type="term" value="C:cytoplasm"/>
    <property type="evidence" value="ECO:0007669"/>
    <property type="project" value="UniProtKB-SubCell"/>
</dbReference>
<dbReference type="Pfam" id="PF03309">
    <property type="entry name" value="Pan_kinase"/>
    <property type="match status" value="1"/>
</dbReference>
<evidence type="ECO:0000256" key="10">
    <source>
        <dbReference type="ARBA" id="ARBA00022777"/>
    </source>
</evidence>
<comment type="subcellular location">
    <subcellularLocation>
        <location evidence="3 16">Cytoplasm</location>
    </subcellularLocation>
</comment>
<name>F2NXG8_TRES6</name>
<keyword evidence="9 16" id="KW-0547">Nucleotide-binding</keyword>
<proteinExistence type="inferred from homology"/>
<reference evidence="17 18" key="1">
    <citation type="journal article" date="2011" name="Stand. Genomic Sci.">
        <title>Complete genome sequence of Treponema succinifaciens type strain (6091).</title>
        <authorList>
            <person name="Han C."/>
            <person name="Gronow S."/>
            <person name="Teshima H."/>
            <person name="Lapidus A."/>
            <person name="Nolan M."/>
            <person name="Lucas S."/>
            <person name="Hammon N."/>
            <person name="Deshpande S."/>
            <person name="Cheng J.F."/>
            <person name="Zeytun A."/>
            <person name="Tapia R."/>
            <person name="Goodwin L."/>
            <person name="Pitluck S."/>
            <person name="Liolios K."/>
            <person name="Pagani I."/>
            <person name="Ivanova N."/>
            <person name="Mavromatis K."/>
            <person name="Mikhailova N."/>
            <person name="Huntemann M."/>
            <person name="Pati A."/>
            <person name="Chen A."/>
            <person name="Palaniappan K."/>
            <person name="Land M."/>
            <person name="Hauser L."/>
            <person name="Brambilla E.M."/>
            <person name="Rohde M."/>
            <person name="Goker M."/>
            <person name="Woyke T."/>
            <person name="Bristow J."/>
            <person name="Eisen J.A."/>
            <person name="Markowitz V."/>
            <person name="Hugenholtz P."/>
            <person name="Kyrpides N.C."/>
            <person name="Klenk H.P."/>
            <person name="Detter J.C."/>
        </authorList>
    </citation>
    <scope>NUCLEOTIDE SEQUENCE [LARGE SCALE GENOMIC DNA]</scope>
    <source>
        <strain evidence="18">ATCC 33096 / DSM 2489 / 6091</strain>
    </source>
</reference>
<accession>F2NXG8</accession>
<dbReference type="UniPathway" id="UPA00241">
    <property type="reaction ID" value="UER00352"/>
</dbReference>
<evidence type="ECO:0000313" key="17">
    <source>
        <dbReference type="EMBL" id="AEB14047.1"/>
    </source>
</evidence>
<dbReference type="GO" id="GO:0015937">
    <property type="term" value="P:coenzyme A biosynthetic process"/>
    <property type="evidence" value="ECO:0007669"/>
    <property type="project" value="UniProtKB-UniRule"/>
</dbReference>
<comment type="similarity">
    <text evidence="14 16">Belongs to the type III pantothenate kinase family.</text>
</comment>
<feature type="binding site" evidence="16">
    <location>
        <position position="139"/>
    </location>
    <ligand>
        <name>ATP</name>
        <dbReference type="ChEBI" id="CHEBI:30616"/>
    </ligand>
</feature>
<feature type="active site" description="Proton acceptor" evidence="16">
    <location>
        <position position="114"/>
    </location>
</feature>
<evidence type="ECO:0000256" key="16">
    <source>
        <dbReference type="HAMAP-Rule" id="MF_01274"/>
    </source>
</evidence>